<dbReference type="Pfam" id="PF17963">
    <property type="entry name" value="Big_9"/>
    <property type="match status" value="1"/>
</dbReference>
<organism evidence="7 8">
    <name type="scientific">Novipirellula caenicola</name>
    <dbReference type="NCBI Taxonomy" id="1536901"/>
    <lineage>
        <taxon>Bacteria</taxon>
        <taxon>Pseudomonadati</taxon>
        <taxon>Planctomycetota</taxon>
        <taxon>Planctomycetia</taxon>
        <taxon>Pirellulales</taxon>
        <taxon>Pirellulaceae</taxon>
        <taxon>Novipirellula</taxon>
    </lineage>
</organism>
<dbReference type="PROSITE" id="PS51828">
    <property type="entry name" value="PTX_2"/>
    <property type="match status" value="1"/>
</dbReference>
<feature type="compositionally biased region" description="Polar residues" evidence="3">
    <location>
        <begin position="3907"/>
        <end position="3922"/>
    </location>
</feature>
<dbReference type="NCBIfam" id="TIGR01965">
    <property type="entry name" value="VCBS_repeat"/>
    <property type="match status" value="5"/>
</dbReference>
<comment type="caution">
    <text evidence="7">The sequence shown here is derived from an EMBL/GenBank/DDBJ whole genome shotgun (WGS) entry which is preliminary data.</text>
</comment>
<dbReference type="InterPro" id="IPR057708">
    <property type="entry name" value="DUF7948"/>
</dbReference>
<dbReference type="SMART" id="SM00159">
    <property type="entry name" value="PTX"/>
    <property type="match status" value="1"/>
</dbReference>
<feature type="region of interest" description="Disordered" evidence="3">
    <location>
        <begin position="45"/>
        <end position="66"/>
    </location>
</feature>
<feature type="compositionally biased region" description="Polar residues" evidence="3">
    <location>
        <begin position="5306"/>
        <end position="5322"/>
    </location>
</feature>
<keyword evidence="8" id="KW-1185">Reference proteome</keyword>
<keyword evidence="1" id="KW-0732">Signal</keyword>
<dbReference type="CDD" id="cd00037">
    <property type="entry name" value="CLECT"/>
    <property type="match status" value="1"/>
</dbReference>
<dbReference type="Gene3D" id="2.60.120.200">
    <property type="match status" value="2"/>
</dbReference>
<dbReference type="PANTHER" id="PTHR35580:SF1">
    <property type="entry name" value="PHYTASE-LIKE DOMAIN-CONTAINING PROTEIN"/>
    <property type="match status" value="1"/>
</dbReference>
<evidence type="ECO:0000259" key="6">
    <source>
        <dbReference type="PROSITE" id="PS51828"/>
    </source>
</evidence>
<feature type="domain" description="Cadherin" evidence="5">
    <location>
        <begin position="4949"/>
        <end position="5051"/>
    </location>
</feature>
<dbReference type="InterPro" id="IPR016186">
    <property type="entry name" value="C-type_lectin-like/link_sf"/>
</dbReference>
<dbReference type="InterPro" id="IPR013431">
    <property type="entry name" value="Delta_60_rpt"/>
</dbReference>
<dbReference type="PROSITE" id="PS50041">
    <property type="entry name" value="C_TYPE_LECTIN_2"/>
    <property type="match status" value="1"/>
</dbReference>
<evidence type="ECO:0000256" key="3">
    <source>
        <dbReference type="SAM" id="MobiDB-lite"/>
    </source>
</evidence>
<feature type="region of interest" description="Disordered" evidence="3">
    <location>
        <begin position="4834"/>
        <end position="4855"/>
    </location>
</feature>
<dbReference type="EMBL" id="BAABRO010000001">
    <property type="protein sequence ID" value="GAA5505198.1"/>
    <property type="molecule type" value="Genomic_DNA"/>
</dbReference>
<dbReference type="SMART" id="SM00034">
    <property type="entry name" value="CLECT"/>
    <property type="match status" value="1"/>
</dbReference>
<dbReference type="PANTHER" id="PTHR35580">
    <property type="entry name" value="CELL SURFACE GLYCOPROTEIN (S-LAYER PROTEIN)-LIKE PROTEIN"/>
    <property type="match status" value="1"/>
</dbReference>
<dbReference type="InterPro" id="IPR013320">
    <property type="entry name" value="ConA-like_dom_sf"/>
</dbReference>
<dbReference type="InterPro" id="IPR010221">
    <property type="entry name" value="VCBS_dom"/>
</dbReference>
<feature type="domain" description="C-type lectin" evidence="4">
    <location>
        <begin position="1513"/>
        <end position="1648"/>
    </location>
</feature>
<dbReference type="InterPro" id="IPR002126">
    <property type="entry name" value="Cadherin-like_dom"/>
</dbReference>
<dbReference type="CDD" id="cd11304">
    <property type="entry name" value="Cadherin_repeat"/>
    <property type="match status" value="4"/>
</dbReference>
<dbReference type="Gene3D" id="2.60.40.10">
    <property type="entry name" value="Immunoglobulins"/>
    <property type="match status" value="5"/>
</dbReference>
<feature type="domain" description="Cadherin" evidence="5">
    <location>
        <begin position="1650"/>
        <end position="1735"/>
    </location>
</feature>
<feature type="compositionally biased region" description="Gly residues" evidence="3">
    <location>
        <begin position="5242"/>
        <end position="5259"/>
    </location>
</feature>
<dbReference type="InterPro" id="IPR015919">
    <property type="entry name" value="Cadherin-like_sf"/>
</dbReference>
<feature type="region of interest" description="Disordered" evidence="3">
    <location>
        <begin position="4574"/>
        <end position="4593"/>
    </location>
</feature>
<dbReference type="InterPro" id="IPR001304">
    <property type="entry name" value="C-type_lectin-like"/>
</dbReference>
<evidence type="ECO:0000313" key="7">
    <source>
        <dbReference type="EMBL" id="GAA5505198.1"/>
    </source>
</evidence>
<feature type="domain" description="Cadherin" evidence="5">
    <location>
        <begin position="5059"/>
        <end position="5152"/>
    </location>
</feature>
<reference evidence="7 8" key="1">
    <citation type="submission" date="2024-02" db="EMBL/GenBank/DDBJ databases">
        <title>Rhodopirellula caenicola NBRC 110016.</title>
        <authorList>
            <person name="Ichikawa N."/>
            <person name="Katano-Makiyama Y."/>
            <person name="Hidaka K."/>
        </authorList>
    </citation>
    <scope>NUCLEOTIDE SEQUENCE [LARGE SCALE GENOMIC DNA]</scope>
    <source>
        <strain evidence="7 8">NBRC 110016</strain>
    </source>
</reference>
<dbReference type="Pfam" id="PF25778">
    <property type="entry name" value="DUF7948"/>
    <property type="match status" value="1"/>
</dbReference>
<feature type="region of interest" description="Disordered" evidence="3">
    <location>
        <begin position="5241"/>
        <end position="5337"/>
    </location>
</feature>
<feature type="domain" description="Pentraxin (PTX)" evidence="6">
    <location>
        <begin position="1240"/>
        <end position="1454"/>
    </location>
</feature>
<dbReference type="Pfam" id="PF00354">
    <property type="entry name" value="Pentaxin"/>
    <property type="match status" value="1"/>
</dbReference>
<proteinExistence type="predicted"/>
<keyword evidence="2" id="KW-1015">Disulfide bond</keyword>
<dbReference type="SMART" id="SM00710">
    <property type="entry name" value="PbH1"/>
    <property type="match status" value="21"/>
</dbReference>
<dbReference type="NCBIfam" id="TIGR02608">
    <property type="entry name" value="delta_60_rpt"/>
    <property type="match status" value="7"/>
</dbReference>
<evidence type="ECO:0000313" key="8">
    <source>
        <dbReference type="Proteomes" id="UP001416858"/>
    </source>
</evidence>
<protein>
    <recommendedName>
        <fullName evidence="9">Staphylococcus aureus surface protein A</fullName>
    </recommendedName>
</protein>
<sequence length="5473" mass="554764">MSREFDFYPLEDRILLSSDGVNDLDGSMDMDHELASALLSQLSEADGEAAPALPSSAPPQPADDAPVDFRSVDVADADVFDPAQPIEVIFVDAGVEDADALVDGLRAAADAATQWLVVRLQPDQDGLLQITETLHPLSSVNAVHLISHGDGEGIQLGNTRLDLEAAPDYAGEIASWGHALDSGADLLIYGCDLASTESGRDLIDILAIVCDCDVAASDDVTGHASLGGDWELEYTVGEVDLANVLQSQEWFGMLSAAAAESGNAPQSDSAGIPLSFEENVGQSDDAVDFLSRGNGFTVFLSDGDAVVNLDGAVFTLDVVTQNQPTSVVGVDELIARSNYLVGAQQDWIRDVANFTAVQYDDIYDGIDVRYYGHGQQLEYDFIVAAGADANQITLQMLGAESVSVSDSGELVMVLAGNEQTVRFRAPYSYQQSTSGVRETIESRYVIRDDGSIGFELGAYDHSRELVIDPIMDYGTYLGGLGTESANAIAVDAAGNAYVTGSTASADFPATTGPFGTTGSDDVFVTKLAADGSTVLYTTYIGGSGDDVGYDIDIDASGNAYVVGKTASADFTTTSGAYDETLSGASDGFVLKLDSAGSSILYGSYIGSNLSNDSAYGVAVNDSGQAYVTGVLTGSIGSFTTAGSYQSTFGGGRDAFLAVFSADGSSIDYGSYFGGSAADEARDIAIDDSGAVYITGVTSSSDMAVTGNAFQSTSGGGQDVFIAKFHPLGGGNSDLGYSSYLGGSMAEQASSIALDANGRAYVVGLTISTDFDVTAGAYKTSISGSNDDAFLSVFDTSLSGAASLAYSTALGGTATDEAGGVAVDSSGVAWIIGTTYSTNLPTTTDAHSTSKGGTTDAFLTAINPLGGGASDLVYSTYLGGSANEYGFAIDLDSADSIYVVGQTQSSDFDTTSGAYDESSAGASDAFVAKFSRPAAAYLWLNTENDVTGSGVAGLDSWSGGTVLQLGDPNLGFSGSTSGTLTSVFNIDDLVDDGDARLSGIHYVGRDLVVGSNNIQLLEGDVLFSTVTEEWINGGSEQIYAHDILLFRPVTVGNYSSGTLSLLFDGSDVIGNLDINAFTLVEEATTVGTTTPTNLNAGDFLISHAGFSNRVYRYEPGTLGATSSGTMSIFLDGTDFGVDTGFRGLDLVERSIRIGDTTLTSGQLLATLHVDDNAIGGIATTRDDIFLLNVTETGATSAATASVFFQGDDIGLNTATWQEQPWGLSLASTTAVSTITVDAETTGDGGLSINEDGGDDVYLVADDGGAILGGRTSITIEVQYSSTDTNGAQPLFAYASPSTDNELLLYIDAAGNLGLYFNGGLTSSSAIDYRSLSDGEMQSLAVTWDNAAGDWQVFVNGILVDSGTGLNTGQTFDAGGTLQFGQEQDGNGTNFDTSQTFHGTYYNVRVFDDVRSKAEIAATYNSSLPHDTSGLLAQWDFDHLSSDGVITESVSGNNLTVNHTSQSGFTASTPSLTFLVDENANTGTVIGSVVATDADRDAKIASLLAADPDLVYSAVTGKFYKTISAAQTWANSQTAAVSSTLSGVSGELVTIHSAAENELITDFRNTVGADLWIGASDQTIEGLWQWQAGDADGDSFWLGTSTGSVQNDAYTNWISGEPNAVSPDHDFARITGTGQWGERDSSSSYGYVVQWDADAVLDQTNELNYSIASQTTAGAFAIDADNGQITVADRSLLDTETDTTHSVTVRVTAASGHSYDKTFDVLVKNVSGEAEQSVPGTQTVAEDYPVVFGAATGNAITVSDGGPSNNRLQVSISVTDGILTLSQTTGLTIISGANTSDTMVIEGTESDLNAAFEGMVFQPDAHFSGAVNLQMTTSSVADLEGHYSFDSGDASDDSAGTSHDGVMQGNASTVVGADRGTVLTLDGSGDGIDITGTLGSSANVTLAAWVNLTASGSQGSEVISIADSLILRLDENGNGVSGIFYDGSSWVSVASGRFIEGTGWHHVAFTFDDVNNRQQLYIDGQRVAQSNSTSSIVYDDYSKTTIGYHANGSTMYDFDGLIDEARIYSRALSADEIANLAADNLRSVDTVTIDVVPLNDAPVFGTDGDGSTTLPIPDSLFDLGFSSVVQTDGKIVMVGSSYFNDNDITVVRFHSNGELDLTFGGGDGIATLDAGGSEMAVDVALQSDGKIVVLGTFDNDLIVARFNTAGVLDTSFDSDGYAITDAGGIDSAAAIAIQSDGKIVAAGTTDAGGNNFAVVRYNTDGSLDTTFSGDGKVEIDFGASSDDVANALLIQKDGKIVLGGKSNDQFALARLTSAGVLDTSFDADGLLTTDFGMGDEIISGLAQQSDGKIVAAGTANLDFALARYNSDGSLDTSFDTDGLQTSDLGATERAYSVAITATQRIVVAGSTDLMGSNDVMLQQYNADGSLDTHFNSVGTVITVVNGSEEYGYNVQLLAGGGISVAGNVQNTGFLLNQYNADGSLDTDFAPTANRIDANPTYVEGSAAVVLDNSVSVFDQELSTSGNFSGSTIALLRREGTNADDVFGFSDGNGLSFSADSLYKNGQIIATFNITTPGLVVITFTDANGEVPDQTDVNNVFRQMTYANNSDSPEASVELLWYFLDGNAGAQGFGSSYYVTDVMTVNIIATNDDPTNAGSLPSDISVTEGVSGEVDLSQIDLSDVDHGGGNLTVTLTTASGGNLTANSGGGVTIGGSGTGLLTLTGTLADLNTYLDTASNITYLHSVADTAGDNADTITVKVNDNGNTGTGGGNDVNLGSVNVDITEVNDAPVITSDGGADTANINIQENTTAVTTVTADDIDQPAQTLTYSKAGGADQALFSIDSGTGELTFIAAPDFENPDDVGGDNTYEVIVQVSDGTLSDSQTIMVTVTDVSNTLVVTTAVDNNDSSIAVGASYDIEWLNANKGTDGEISLREAIIAANNTAGLDTISFDIAGAGVHTIGLLSVLPSVTEAITIDGYTQSGSSLNTAANGSNAVLHIELDGTNTGAGASGLKLVAGSDGSTIRGLAINRFSGSGIEINNSDNNTIVGNFLGTSVDGTSGQSNVYGVNVTNGANNNTIGGSAAGDRNVISGNTTAGVYISSSDNIVAGNLIGLNAAGTAAIANTRGVYLLNAANTLIGGTSAGARNVISGNSIDGVLVTGASSAGTRIEGNYIGTNAAGDAGIANLIKGVGLTTNATGVTVGGSAAGAGNVISGNSNTGIYIASGGNLVIANSVGLNAAGTSAVANGTGVYIYHAANNTIGGASVNERNVISGNTSYGVYISGSGSTGNQVQGNYIGTNAAGDAAVANTTAGVSIAASAANNTIGGSVAGAGNVISGNTGYGVYVNASDNTVAGNTIGLNASGTAAIANNYGVHVLSSTDNLIGGTTAAARNVISGNTLDGIYISGATATGNQIHGNYIGTNAAGTAAIGNSRFGVSLLNNASANAIGGTVSGAGNLISGNLSSGVYVSAAGNTVAGNFIGLDVTGTSAIANSTGVYINNVGNTTIGGTTSLARNVISGNTTDGIYITGTSATGNLVQGNYIGTNATGTAAVGNGNAGINIASTAAGNTIGGTATGAGNLISGNANYGVYTAASNTTIQGNFIGTDSAGTSAIANGADNSATGGIYIAGGSGSTIGGTTTSSRNVISGNGGAGIWINAGGDTTTIQGNYIGVDVTGDTALGNGRWGIVNQSGDNVQIGGTAAGAGNVISGNTNSTGGVFVGPTADGTVIEGNRIGIGATTTTALSSVQMTGIWIASGSSNTRIGGTTAAAGNTIARNGVGGGIKVIGNSVGNTIQRNSIFGNAGIGIDLNDDGITTNDGATTSGAANLMMDSPVVATANLVSNDLSLAGYVGSAANQATFANSRVEFFISDESFANGSGQTYLGFLTTDASGNFSGTLDVTGLGLSQNATITATATDSSGNTSEFGVNFAVNVAPTANADTDTAVEAGGVSNGTAGTNPTGNVLSNDTDPDGGDTQTIVGVAAGTVGSASNNVGSDVAGLYGTLQIAANGAYVYTVDNNNAAVQALRNSGDTLTDVFTYTMNDSGGMQSTAQVTITIEGANDAPDAADVTKTINEDTSLTLTAADFGFTDVDSGESMTAVRIDALPAAGTLTLLGSGPVTSGQVISIADINANKLVFTPAANANATAYATIAFSVADANSTFDGTPNTITIDVTAVNDAPVLDNSETFTLTEISEDETSNPGNTVASILASLSGDRVTDVDAAANEGIAVQSISGGNGTWQYSLDGTAWIDIGTVNTSASLLLRASDYLRYVPDAMNGETTSISFVAWDQTNGTEGSKVSTTATGGTTEFSSNVGTAMVTVTSVNDAPTITNAATVNLPGTNEDTASSPTDVNSILASAGWADVDTAAAKGIAVTGVNSNGNWQYSTDGTNWTSFSGITPTNALLLSASTQIRFSPDANNGETATFDFVAWDMTTGSPSTFGSPSYADPSGGDGTSAYSSESATASTVVTDVNDPVAVVADTNVATEAGGIANGTAGVNPTGNVLDNDSDADAGDTRNVSGVAAGVAASATGNVGANVAGTYGSINIASNGSYSYTVDNNNPDVQDLLSNSDTLTDVFTYTVQDASGAESTTQVTITIQGANDAPVAIVDSDHAYEAGGVANGTAGTDPSGNVLSNDDQVDSGDTWTITGAAQGVVGSTSGSVGSAVTGNYGTITINSDGSYTYNVDNNNATVQALRTPSDTLTDVFSYTVSDAAGLESTAQITITLHGANDDPIAVVDTPTAVTAGGYAGGTPGTDPTGNVLANDTDVDSGDTKTVDGVAAGVQASASGSVGSAVTGSYGSITIAANGVYTYTVDNNNSAVQALRTSSDTLTDVFTYTMIDADGAASTTQVTVTIQGANDAPIGVDDTATAVEAGGVGNASAGTNPTGNVLTNDTDLDSGDTKTVSGVAAGSQASASGSVATGVSGAYGDITINSDGSYSYVVDNNNAAVQALRTSGDTLTDVFTYTMVDTDGLDSTAEITITIRGSNDSPYDITTTDLTIAENLADDQVVGSVTAYDIDAGDSFIFALSDDAGGRFKIDAAGNIRVMDSSRLDYETATQHDITIRVTDQAGGQYEETVTIHLTDVDEHDVTAAVDIDASANEVSENASTMTLVGLTARATDADGTNNLVTYSLSDDAGGRFAIDSNTGVVTVAGTFDYESQSSHTITVQSRSSDGSVSLTNFTINVLNENELPVAQHDQYSVNSGQTLSIAAPGVLANDTDIDGDLLQLHLVSGPSHGVLLERLDGSFVYTPANGFFGTDTFTYVANDGNFDSNVVTVTITVNAAGGGGGNSGGDSNDGGSSGDQEDNDSGDQHGSGDSSDDDSNENDAETENGPTAPRGGPATPPLGSAQNLSDDNLDASSEVQSARLRPSSDAGDSLGMQASAVGNQQEFRGPEFTFGGSSEMQVRHRVNIGMQILEQLLVADLTHAISWEQWHEEQMANNESMFFGIDQVGAIGAGTGLATVGYVLWALRGGVLLTTIFGSMPAWRMIDPTELLTAYRTGDPKKETGIESFLD</sequence>
<dbReference type="PRINTS" id="PR00895">
    <property type="entry name" value="PENTAXIN"/>
</dbReference>
<feature type="compositionally biased region" description="Low complexity" evidence="3">
    <location>
        <begin position="5291"/>
        <end position="5305"/>
    </location>
</feature>
<dbReference type="Pfam" id="PF00059">
    <property type="entry name" value="Lectin_C"/>
    <property type="match status" value="1"/>
</dbReference>
<dbReference type="Gene3D" id="2.60.40.60">
    <property type="entry name" value="Cadherins"/>
    <property type="match status" value="3"/>
</dbReference>
<dbReference type="Proteomes" id="UP001416858">
    <property type="component" value="Unassembled WGS sequence"/>
</dbReference>
<dbReference type="Pfam" id="PF00028">
    <property type="entry name" value="Cadherin"/>
    <property type="match status" value="3"/>
</dbReference>
<accession>A0ABP9VJ21</accession>
<gene>
    <name evidence="7" type="ORF">Rcae01_00639</name>
</gene>
<feature type="region of interest" description="Disordered" evidence="3">
    <location>
        <begin position="3905"/>
        <end position="3930"/>
    </location>
</feature>
<dbReference type="SMART" id="SM00112">
    <property type="entry name" value="CA"/>
    <property type="match status" value="4"/>
</dbReference>
<dbReference type="PROSITE" id="PS50268">
    <property type="entry name" value="CADHERIN_2"/>
    <property type="match status" value="4"/>
</dbReference>
<dbReference type="Pfam" id="PF17803">
    <property type="entry name" value="Cadherin_4"/>
    <property type="match status" value="5"/>
</dbReference>
<feature type="domain" description="Cadherin" evidence="5">
    <location>
        <begin position="2751"/>
        <end position="2857"/>
    </location>
</feature>
<dbReference type="InterPro" id="IPR006558">
    <property type="entry name" value="LamG-like"/>
</dbReference>
<dbReference type="Pfam" id="PF06739">
    <property type="entry name" value="SBBP"/>
    <property type="match status" value="2"/>
</dbReference>
<evidence type="ECO:0000259" key="5">
    <source>
        <dbReference type="PROSITE" id="PS50268"/>
    </source>
</evidence>
<dbReference type="Pfam" id="PF13385">
    <property type="entry name" value="Laminin_G_3"/>
    <property type="match status" value="1"/>
</dbReference>
<dbReference type="InterPro" id="IPR040853">
    <property type="entry name" value="RapA2_cadherin-like"/>
</dbReference>
<dbReference type="RefSeq" id="WP_345682269.1">
    <property type="nucleotide sequence ID" value="NZ_BAABRO010000001.1"/>
</dbReference>
<dbReference type="InterPro" id="IPR016187">
    <property type="entry name" value="CTDL_fold"/>
</dbReference>
<dbReference type="InterPro" id="IPR052918">
    <property type="entry name" value="Motility_Chemotaxis_Reg"/>
</dbReference>
<evidence type="ECO:0000259" key="4">
    <source>
        <dbReference type="PROSITE" id="PS50041"/>
    </source>
</evidence>
<dbReference type="SUPFAM" id="SSF101898">
    <property type="entry name" value="NHL repeat"/>
    <property type="match status" value="1"/>
</dbReference>
<evidence type="ECO:0000256" key="2">
    <source>
        <dbReference type="ARBA" id="ARBA00023157"/>
    </source>
</evidence>
<dbReference type="InterPro" id="IPR013783">
    <property type="entry name" value="Ig-like_fold"/>
</dbReference>
<dbReference type="SUPFAM" id="SSF49899">
    <property type="entry name" value="Concanavalin A-like lectins/glucanases"/>
    <property type="match status" value="2"/>
</dbReference>
<feature type="compositionally biased region" description="Polar residues" evidence="3">
    <location>
        <begin position="4837"/>
        <end position="4850"/>
    </location>
</feature>
<dbReference type="SUPFAM" id="SSF56436">
    <property type="entry name" value="C-type lectin-like"/>
    <property type="match status" value="1"/>
</dbReference>
<dbReference type="SMART" id="SM00560">
    <property type="entry name" value="LamGL"/>
    <property type="match status" value="1"/>
</dbReference>
<dbReference type="InterPro" id="IPR010620">
    <property type="entry name" value="SBBP_repeat"/>
</dbReference>
<dbReference type="SUPFAM" id="SSF49313">
    <property type="entry name" value="Cadherin-like"/>
    <property type="match status" value="4"/>
</dbReference>
<feature type="compositionally biased region" description="Polar residues" evidence="3">
    <location>
        <begin position="4579"/>
        <end position="4593"/>
    </location>
</feature>
<dbReference type="Gene3D" id="3.10.100.10">
    <property type="entry name" value="Mannose-Binding Protein A, subunit A"/>
    <property type="match status" value="1"/>
</dbReference>
<dbReference type="Pfam" id="PF17164">
    <property type="entry name" value="DUF5122"/>
    <property type="match status" value="6"/>
</dbReference>
<dbReference type="Gene3D" id="2.80.10.50">
    <property type="match status" value="3"/>
</dbReference>
<dbReference type="InterPro" id="IPR006626">
    <property type="entry name" value="PbH1"/>
</dbReference>
<name>A0ABP9VJ21_9BACT</name>
<dbReference type="SUPFAM" id="SSF63829">
    <property type="entry name" value="Calcium-dependent phosphotriesterase"/>
    <property type="match status" value="1"/>
</dbReference>
<evidence type="ECO:0008006" key="9">
    <source>
        <dbReference type="Google" id="ProtNLM"/>
    </source>
</evidence>
<feature type="compositionally biased region" description="Acidic residues" evidence="3">
    <location>
        <begin position="5276"/>
        <end position="5288"/>
    </location>
</feature>
<dbReference type="Pfam" id="PF14252">
    <property type="entry name" value="DUF4347"/>
    <property type="match status" value="1"/>
</dbReference>
<dbReference type="InterPro" id="IPR025592">
    <property type="entry name" value="DUF4347"/>
</dbReference>
<dbReference type="InterPro" id="IPR001759">
    <property type="entry name" value="PTX_dom"/>
</dbReference>
<feature type="compositionally biased region" description="Low complexity" evidence="3">
    <location>
        <begin position="45"/>
        <end position="55"/>
    </location>
</feature>
<evidence type="ECO:0000256" key="1">
    <source>
        <dbReference type="ARBA" id="ARBA00022729"/>
    </source>
</evidence>